<evidence type="ECO:0000256" key="3">
    <source>
        <dbReference type="ARBA" id="ARBA00012438"/>
    </source>
</evidence>
<dbReference type="Gene3D" id="3.30.565.10">
    <property type="entry name" value="Histidine kinase-like ATPase, C-terminal domain"/>
    <property type="match status" value="1"/>
</dbReference>
<evidence type="ECO:0000259" key="12">
    <source>
        <dbReference type="PROSITE" id="PS50109"/>
    </source>
</evidence>
<dbReference type="SUPFAM" id="SSF55874">
    <property type="entry name" value="ATPase domain of HSP90 chaperone/DNA topoisomerase II/histidine kinase"/>
    <property type="match status" value="1"/>
</dbReference>
<gene>
    <name evidence="14" type="ORF">FLT43_25640</name>
    <name evidence="13" type="ORF">M5W83_08000</name>
</gene>
<dbReference type="RefSeq" id="WP_087442067.1">
    <property type="nucleotide sequence ID" value="NZ_CABMNB010000023.1"/>
</dbReference>
<dbReference type="PRINTS" id="PR00344">
    <property type="entry name" value="BCTRLSENSOR"/>
</dbReference>
<evidence type="ECO:0000256" key="4">
    <source>
        <dbReference type="ARBA" id="ARBA00022553"/>
    </source>
</evidence>
<dbReference type="Pfam" id="PF02518">
    <property type="entry name" value="HATPase_c"/>
    <property type="match status" value="1"/>
</dbReference>
<dbReference type="Gene3D" id="1.10.287.130">
    <property type="match status" value="1"/>
</dbReference>
<dbReference type="SMART" id="SM00388">
    <property type="entry name" value="HisKA"/>
    <property type="match status" value="1"/>
</dbReference>
<dbReference type="InterPro" id="IPR036097">
    <property type="entry name" value="HisK_dim/P_sf"/>
</dbReference>
<keyword evidence="7 14" id="KW-0418">Kinase</keyword>
<accession>A0AAP9DYV7</accession>
<evidence type="ECO:0000256" key="10">
    <source>
        <dbReference type="SAM" id="Coils"/>
    </source>
</evidence>
<dbReference type="Pfam" id="PF00512">
    <property type="entry name" value="HisKA"/>
    <property type="match status" value="1"/>
</dbReference>
<keyword evidence="16" id="KW-1185">Reference proteome</keyword>
<dbReference type="SUPFAM" id="SSF47384">
    <property type="entry name" value="Homodimeric domain of signal transducing histidine kinase"/>
    <property type="match status" value="1"/>
</dbReference>
<dbReference type="EMBL" id="JAMDMM010000017">
    <property type="protein sequence ID" value="MCY9607089.1"/>
    <property type="molecule type" value="Genomic_DNA"/>
</dbReference>
<dbReference type="PANTHER" id="PTHR42878:SF7">
    <property type="entry name" value="SENSOR HISTIDINE KINASE GLRK"/>
    <property type="match status" value="1"/>
</dbReference>
<dbReference type="AlphaFoldDB" id="A0AAP9DYV7"/>
<dbReference type="GO" id="GO:0000155">
    <property type="term" value="F:phosphorelay sensor kinase activity"/>
    <property type="evidence" value="ECO:0007669"/>
    <property type="project" value="InterPro"/>
</dbReference>
<dbReference type="SMART" id="SM00387">
    <property type="entry name" value="HATPase_c"/>
    <property type="match status" value="1"/>
</dbReference>
<feature type="transmembrane region" description="Helical" evidence="11">
    <location>
        <begin position="12"/>
        <end position="34"/>
    </location>
</feature>
<keyword evidence="9" id="KW-0902">Two-component regulatory system</keyword>
<proteinExistence type="predicted"/>
<dbReference type="Proteomes" id="UP001209276">
    <property type="component" value="Unassembled WGS sequence"/>
</dbReference>
<dbReference type="InterPro" id="IPR036890">
    <property type="entry name" value="HATPase_C_sf"/>
</dbReference>
<organism evidence="14 15">
    <name type="scientific">Paenibacillus thiaminolyticus</name>
    <name type="common">Bacillus thiaminolyticus</name>
    <dbReference type="NCBI Taxonomy" id="49283"/>
    <lineage>
        <taxon>Bacteria</taxon>
        <taxon>Bacillati</taxon>
        <taxon>Bacillota</taxon>
        <taxon>Bacilli</taxon>
        <taxon>Bacillales</taxon>
        <taxon>Paenibacillaceae</taxon>
        <taxon>Paenibacillus</taxon>
    </lineage>
</organism>
<dbReference type="EMBL" id="CP041405">
    <property type="protein sequence ID" value="QDM46455.1"/>
    <property type="molecule type" value="Genomic_DNA"/>
</dbReference>
<evidence type="ECO:0000313" key="13">
    <source>
        <dbReference type="EMBL" id="MCY9607089.1"/>
    </source>
</evidence>
<keyword evidence="8" id="KW-0067">ATP-binding</keyword>
<dbReference type="PROSITE" id="PS51257">
    <property type="entry name" value="PROKAR_LIPOPROTEIN"/>
    <property type="match status" value="1"/>
</dbReference>
<evidence type="ECO:0000313" key="14">
    <source>
        <dbReference type="EMBL" id="QDM46455.1"/>
    </source>
</evidence>
<name>A0AAP9DYV7_PANTH</name>
<sequence length="587" mass="66821">MKSGRRLAWHYASQWLLIGAMLLGCMFAAFLWVADRMSALDMSRNLPTSQLTRIVESVEVTQQGRVVWPDEVLQRLTSSGGWLQVLNEDGKVIDSFNAPSDMPAQYAPGEAVAYVHRELPSKYGIFIYIRSVGGRNITLLYGAYPPQSQLLDEWLASREEGVPSVESVRKLLVPHDAWVTRLNAAGRTLESWNKPADVAERLTLQEIALRSLQPEHYAHLLAYRYNPATGDTWVLQMPHQTEGAPLTAAGFRIASYQDIFLLAIGGVVATMIFVFLFMAWWQSTRLARPQLHVMRWTERIADGIYEEPADHRGLPRSERRSGKLKRNYRIYEDVMQALRQLASRLRSAEEERRQHDRQREEWLAGLSHDLKTPLASIVGYARMLEAKQYDWSREEVAEFASVMTEKAEWMDQLLQDLNLTYRLQSGSLPLQRERLCLDAWLEETLDDILDLRQHPKALIHYQRPDIPVWFSFDPRYFRRIIENICMNAFLHNPPGTALAISFLARDGVEALEFRDDGAGMDAETLRHLFTRYYRGLSTDRAAEGSGLGMAISRQLAEAHGCTLEASSEPGGGTVILLSLPGAEHRKI</sequence>
<dbReference type="GO" id="GO:0007234">
    <property type="term" value="P:osmosensory signaling via phosphorelay pathway"/>
    <property type="evidence" value="ECO:0007669"/>
    <property type="project" value="TreeGrafter"/>
</dbReference>
<evidence type="ECO:0000256" key="1">
    <source>
        <dbReference type="ARBA" id="ARBA00000085"/>
    </source>
</evidence>
<evidence type="ECO:0000313" key="16">
    <source>
        <dbReference type="Proteomes" id="UP001209276"/>
    </source>
</evidence>
<dbReference type="GO" id="GO:0000156">
    <property type="term" value="F:phosphorelay response regulator activity"/>
    <property type="evidence" value="ECO:0007669"/>
    <property type="project" value="TreeGrafter"/>
</dbReference>
<dbReference type="InterPro" id="IPR005467">
    <property type="entry name" value="His_kinase_dom"/>
</dbReference>
<feature type="domain" description="Histidine kinase" evidence="12">
    <location>
        <begin position="365"/>
        <end position="583"/>
    </location>
</feature>
<feature type="transmembrane region" description="Helical" evidence="11">
    <location>
        <begin position="259"/>
        <end position="281"/>
    </location>
</feature>
<feature type="coiled-coil region" evidence="10">
    <location>
        <begin position="331"/>
        <end position="365"/>
    </location>
</feature>
<dbReference type="PROSITE" id="PS50109">
    <property type="entry name" value="HIS_KIN"/>
    <property type="match status" value="1"/>
</dbReference>
<evidence type="ECO:0000256" key="11">
    <source>
        <dbReference type="SAM" id="Phobius"/>
    </source>
</evidence>
<keyword evidence="4" id="KW-0597">Phosphoprotein</keyword>
<dbReference type="InterPro" id="IPR003594">
    <property type="entry name" value="HATPase_dom"/>
</dbReference>
<keyword evidence="6" id="KW-0547">Nucleotide-binding</keyword>
<dbReference type="PANTHER" id="PTHR42878">
    <property type="entry name" value="TWO-COMPONENT HISTIDINE KINASE"/>
    <property type="match status" value="1"/>
</dbReference>
<evidence type="ECO:0000256" key="8">
    <source>
        <dbReference type="ARBA" id="ARBA00022840"/>
    </source>
</evidence>
<keyword evidence="11" id="KW-1133">Transmembrane helix</keyword>
<reference evidence="13 16" key="2">
    <citation type="submission" date="2022-05" db="EMBL/GenBank/DDBJ databases">
        <title>Genome Sequencing of Bee-Associated Microbes.</title>
        <authorList>
            <person name="Dunlap C."/>
        </authorList>
    </citation>
    <scope>NUCLEOTIDE SEQUENCE [LARGE SCALE GENOMIC DNA]</scope>
    <source>
        <strain evidence="13 16">NRRL B-14613</strain>
    </source>
</reference>
<dbReference type="EC" id="2.7.13.3" evidence="3"/>
<comment type="subcellular location">
    <subcellularLocation>
        <location evidence="2">Membrane</location>
    </subcellularLocation>
</comment>
<dbReference type="GeneID" id="76999345"/>
<evidence type="ECO:0000256" key="5">
    <source>
        <dbReference type="ARBA" id="ARBA00022679"/>
    </source>
</evidence>
<dbReference type="InterPro" id="IPR004358">
    <property type="entry name" value="Sig_transdc_His_kin-like_C"/>
</dbReference>
<evidence type="ECO:0000256" key="9">
    <source>
        <dbReference type="ARBA" id="ARBA00023012"/>
    </source>
</evidence>
<keyword evidence="10" id="KW-0175">Coiled coil</keyword>
<dbReference type="CDD" id="cd00082">
    <property type="entry name" value="HisKA"/>
    <property type="match status" value="1"/>
</dbReference>
<dbReference type="InterPro" id="IPR050351">
    <property type="entry name" value="BphY/WalK/GraS-like"/>
</dbReference>
<keyword evidence="11" id="KW-0472">Membrane</keyword>
<evidence type="ECO:0000256" key="7">
    <source>
        <dbReference type="ARBA" id="ARBA00022777"/>
    </source>
</evidence>
<evidence type="ECO:0000313" key="15">
    <source>
        <dbReference type="Proteomes" id="UP000315377"/>
    </source>
</evidence>
<protein>
    <recommendedName>
        <fullName evidence="3">histidine kinase</fullName>
        <ecNumber evidence="3">2.7.13.3</ecNumber>
    </recommendedName>
</protein>
<dbReference type="GO" id="GO:0005524">
    <property type="term" value="F:ATP binding"/>
    <property type="evidence" value="ECO:0007669"/>
    <property type="project" value="UniProtKB-KW"/>
</dbReference>
<reference evidence="14 15" key="1">
    <citation type="submission" date="2019-07" db="EMBL/GenBank/DDBJ databases">
        <title>Paenibacillus thiaminolyticus NRRL B-4156.</title>
        <authorList>
            <person name="Hehnly C."/>
            <person name="Zhang L."/>
        </authorList>
    </citation>
    <scope>NUCLEOTIDE SEQUENCE [LARGE SCALE GENOMIC DNA]</scope>
    <source>
        <strain evidence="14 15">NRRL B-4156</strain>
    </source>
</reference>
<evidence type="ECO:0000256" key="2">
    <source>
        <dbReference type="ARBA" id="ARBA00004370"/>
    </source>
</evidence>
<comment type="catalytic activity">
    <reaction evidence="1">
        <text>ATP + protein L-histidine = ADP + protein N-phospho-L-histidine.</text>
        <dbReference type="EC" id="2.7.13.3"/>
    </reaction>
</comment>
<evidence type="ECO:0000256" key="6">
    <source>
        <dbReference type="ARBA" id="ARBA00022741"/>
    </source>
</evidence>
<keyword evidence="11" id="KW-0812">Transmembrane</keyword>
<dbReference type="GO" id="GO:0030295">
    <property type="term" value="F:protein kinase activator activity"/>
    <property type="evidence" value="ECO:0007669"/>
    <property type="project" value="TreeGrafter"/>
</dbReference>
<dbReference type="InterPro" id="IPR003661">
    <property type="entry name" value="HisK_dim/P_dom"/>
</dbReference>
<dbReference type="Proteomes" id="UP000315377">
    <property type="component" value="Chromosome"/>
</dbReference>
<keyword evidence="5" id="KW-0808">Transferase</keyword>